<dbReference type="RefSeq" id="WP_377930212.1">
    <property type="nucleotide sequence ID" value="NZ_JBHUEM010000052.1"/>
</dbReference>
<protein>
    <submittedName>
        <fullName evidence="1">Gluconate 2-dehydrogenase subunit 3 family protein</fullName>
    </submittedName>
</protein>
<evidence type="ECO:0000313" key="2">
    <source>
        <dbReference type="Proteomes" id="UP001597214"/>
    </source>
</evidence>
<proteinExistence type="predicted"/>
<dbReference type="Pfam" id="PF13618">
    <property type="entry name" value="Gluconate_2-dh3"/>
    <property type="match status" value="1"/>
</dbReference>
<dbReference type="Proteomes" id="UP001597214">
    <property type="component" value="Unassembled WGS sequence"/>
</dbReference>
<name>A0ABW4LWQ8_9BACI</name>
<accession>A0ABW4LWQ8</accession>
<organism evidence="1 2">
    <name type="scientific">Bacillus salitolerans</name>
    <dbReference type="NCBI Taxonomy" id="1437434"/>
    <lineage>
        <taxon>Bacteria</taxon>
        <taxon>Bacillati</taxon>
        <taxon>Bacillota</taxon>
        <taxon>Bacilli</taxon>
        <taxon>Bacillales</taxon>
        <taxon>Bacillaceae</taxon>
        <taxon>Bacillus</taxon>
    </lineage>
</organism>
<dbReference type="EMBL" id="JBHUEM010000052">
    <property type="protein sequence ID" value="MFD1738986.1"/>
    <property type="molecule type" value="Genomic_DNA"/>
</dbReference>
<keyword evidence="2" id="KW-1185">Reference proteome</keyword>
<dbReference type="InterPro" id="IPR027056">
    <property type="entry name" value="Gluconate_2DH_su3"/>
</dbReference>
<reference evidence="2" key="1">
    <citation type="journal article" date="2019" name="Int. J. Syst. Evol. Microbiol.">
        <title>The Global Catalogue of Microorganisms (GCM) 10K type strain sequencing project: providing services to taxonomists for standard genome sequencing and annotation.</title>
        <authorList>
            <consortium name="The Broad Institute Genomics Platform"/>
            <consortium name="The Broad Institute Genome Sequencing Center for Infectious Disease"/>
            <person name="Wu L."/>
            <person name="Ma J."/>
        </authorList>
    </citation>
    <scope>NUCLEOTIDE SEQUENCE [LARGE SCALE GENOMIC DNA]</scope>
    <source>
        <strain evidence="2">CCUG 49339</strain>
    </source>
</reference>
<sequence>MTHPKKTYYPEYDVLSEWEEWDQATQSVIKRRLSTTTIHYLTVEQQQILLSLLPILFPSHLGELSVNILAIFDERLPSLNSFPLGSTVKTADILTTGIMSIRKQAYDQYARPFSELEESVKRKMVNEFERNIGYKNCWQEIAPSLFFKTLMSELIKIVYSDPSIWSKIGYGGPAYPRGYYAFGSRQFDKWEAKLHD</sequence>
<gene>
    <name evidence="1" type="ORF">ACFSCX_20955</name>
</gene>
<comment type="caution">
    <text evidence="1">The sequence shown here is derived from an EMBL/GenBank/DDBJ whole genome shotgun (WGS) entry which is preliminary data.</text>
</comment>
<evidence type="ECO:0000313" key="1">
    <source>
        <dbReference type="EMBL" id="MFD1738986.1"/>
    </source>
</evidence>